<evidence type="ECO:0000313" key="2">
    <source>
        <dbReference type="EMBL" id="MDR6239722.1"/>
    </source>
</evidence>
<comment type="caution">
    <text evidence="2">The sequence shown here is derived from an EMBL/GenBank/DDBJ whole genome shotgun (WGS) entry which is preliminary data.</text>
</comment>
<gene>
    <name evidence="2" type="ORF">HNQ88_002770</name>
</gene>
<keyword evidence="3" id="KW-1185">Reference proteome</keyword>
<dbReference type="RefSeq" id="WP_309939474.1">
    <property type="nucleotide sequence ID" value="NZ_AP025305.1"/>
</dbReference>
<dbReference type="GO" id="GO:0016787">
    <property type="term" value="F:hydrolase activity"/>
    <property type="evidence" value="ECO:0007669"/>
    <property type="project" value="UniProtKB-KW"/>
</dbReference>
<accession>A0AAE3XNI0</accession>
<evidence type="ECO:0000313" key="3">
    <source>
        <dbReference type="Proteomes" id="UP001185092"/>
    </source>
</evidence>
<name>A0AAE3XNI0_9BACT</name>
<reference evidence="2" key="1">
    <citation type="submission" date="2023-07" db="EMBL/GenBank/DDBJ databases">
        <title>Genomic Encyclopedia of Type Strains, Phase IV (KMG-IV): sequencing the most valuable type-strain genomes for metagenomic binning, comparative biology and taxonomic classification.</title>
        <authorList>
            <person name="Goeker M."/>
        </authorList>
    </citation>
    <scope>NUCLEOTIDE SEQUENCE</scope>
    <source>
        <strain evidence="2">DSM 26174</strain>
    </source>
</reference>
<feature type="binding site" evidence="1">
    <location>
        <position position="59"/>
    </location>
    <ligand>
        <name>substrate</name>
    </ligand>
</feature>
<protein>
    <submittedName>
        <fullName evidence="2">Phosphohistidine phosphatase</fullName>
        <ecNumber evidence="2">3.1.3.-</ecNumber>
    </submittedName>
</protein>
<dbReference type="PANTHER" id="PTHR47623:SF1">
    <property type="entry name" value="OS09G0287300 PROTEIN"/>
    <property type="match status" value="1"/>
</dbReference>
<dbReference type="AlphaFoldDB" id="A0AAE3XNI0"/>
<dbReference type="Proteomes" id="UP001185092">
    <property type="component" value="Unassembled WGS sequence"/>
</dbReference>
<dbReference type="Pfam" id="PF00300">
    <property type="entry name" value="His_Phos_1"/>
    <property type="match status" value="1"/>
</dbReference>
<dbReference type="Gene3D" id="3.40.50.1240">
    <property type="entry name" value="Phosphoglycerate mutase-like"/>
    <property type="match status" value="1"/>
</dbReference>
<dbReference type="PANTHER" id="PTHR47623">
    <property type="entry name" value="OS09G0287300 PROTEIN"/>
    <property type="match status" value="1"/>
</dbReference>
<sequence length="166" mass="18736">MTKKLILMRHGKSSWKNDYLEDYERPLNKRGKADVPYMASVFKTLGLQPDLIISSNAVRAFDTAKEMASSVGFDSDNINVVRSLYLADIYQILSVIQCLPEKCQNVVIVGHNPGLTEFVNHLSNESLDNVPTSGIFVAEIDGDWENVKFGMGKRFWFSYPKAKEVI</sequence>
<keyword evidence="2" id="KW-0378">Hydrolase</keyword>
<organism evidence="2 3">
    <name type="scientific">Aureibacter tunicatorum</name>
    <dbReference type="NCBI Taxonomy" id="866807"/>
    <lineage>
        <taxon>Bacteria</taxon>
        <taxon>Pseudomonadati</taxon>
        <taxon>Bacteroidota</taxon>
        <taxon>Cytophagia</taxon>
        <taxon>Cytophagales</taxon>
        <taxon>Persicobacteraceae</taxon>
        <taxon>Aureibacter</taxon>
    </lineage>
</organism>
<dbReference type="SUPFAM" id="SSF53254">
    <property type="entry name" value="Phosphoglycerate mutase-like"/>
    <property type="match status" value="1"/>
</dbReference>
<dbReference type="EC" id="3.1.3.-" evidence="2"/>
<dbReference type="EMBL" id="JAVDQD010000003">
    <property type="protein sequence ID" value="MDR6239722.1"/>
    <property type="molecule type" value="Genomic_DNA"/>
</dbReference>
<proteinExistence type="predicted"/>
<dbReference type="InterPro" id="IPR029033">
    <property type="entry name" value="His_PPase_superfam"/>
</dbReference>
<dbReference type="InterPro" id="IPR013078">
    <property type="entry name" value="His_Pase_superF_clade-1"/>
</dbReference>
<dbReference type="CDD" id="cd07067">
    <property type="entry name" value="HP_PGM_like"/>
    <property type="match status" value="1"/>
</dbReference>
<evidence type="ECO:0000256" key="1">
    <source>
        <dbReference type="PIRSR" id="PIRSR613078-2"/>
    </source>
</evidence>